<dbReference type="CDD" id="cd05401">
    <property type="entry name" value="NT_GlnE_GlnD_like"/>
    <property type="match status" value="1"/>
</dbReference>
<dbReference type="RefSeq" id="WP_183359580.1">
    <property type="nucleotide sequence ID" value="NZ_BLXZ01000001.1"/>
</dbReference>
<dbReference type="GO" id="GO:0008773">
    <property type="term" value="F:[protein-PII] uridylyltransferase activity"/>
    <property type="evidence" value="ECO:0007669"/>
    <property type="project" value="InterPro"/>
</dbReference>
<keyword evidence="4" id="KW-1185">Reference proteome</keyword>
<comment type="caution">
    <text evidence="3">The sequence shown here is derived from an EMBL/GenBank/DDBJ whole genome shotgun (WGS) entry which is preliminary data.</text>
</comment>
<feature type="domain" description="DUF294" evidence="2">
    <location>
        <begin position="258"/>
        <end position="392"/>
    </location>
</feature>
<sequence length="404" mass="44943">MPAFPEEINSDAELVTGARKSLFERTRQLTPEQTLEAIEDLKAWVAEELAFEEGASASFGRVLSELWHAEYLDQLPPLLNRFERLVAAYYVRRGSVIAFQGFCNAWRDGVLRRVLQFAEEGPELNDLGHAPAPFALLASGSLGRREQTLEESDRCVLVWKDEDDTGYFEPFAYRIIAILDQYGLIGKEGAFLGKALWRGSLEKWAHYLSCEVQPPDQPNRLETIADLRVVCGDESIGADAVRLARVFLTRSRDSEEMLELARGVVEQPVALGIMGGLRVEKTGEHAGHLNPEKGGLQPLVEAVRLLAARHGLESGPTLDRIAALATLGGLTVAQAERFSAAYHVLAGFKVRREIALEHPYLSPAALAETDRERLKEAFESVRQLQRLLRCRFLGKESSGPRRGK</sequence>
<evidence type="ECO:0008006" key="5">
    <source>
        <dbReference type="Google" id="ProtNLM"/>
    </source>
</evidence>
<evidence type="ECO:0000259" key="2">
    <source>
        <dbReference type="Pfam" id="PF10335"/>
    </source>
</evidence>
<dbReference type="Proteomes" id="UP000587586">
    <property type="component" value="Unassembled WGS sequence"/>
</dbReference>
<evidence type="ECO:0000313" key="4">
    <source>
        <dbReference type="Proteomes" id="UP000587586"/>
    </source>
</evidence>
<feature type="domain" description="Protein-PII uridylyltransferase N-terminal" evidence="1">
    <location>
        <begin position="81"/>
        <end position="213"/>
    </location>
</feature>
<gene>
    <name evidence="3" type="ORF">GMLC_06460</name>
</gene>
<dbReference type="EMBL" id="BLXZ01000001">
    <property type="protein sequence ID" value="GFO67067.1"/>
    <property type="molecule type" value="Genomic_DNA"/>
</dbReference>
<dbReference type="InterPro" id="IPR005105">
    <property type="entry name" value="GlnD_Uridyltrans_N"/>
</dbReference>
<name>A0A6V8N5G9_9BACT</name>
<proteinExistence type="predicted"/>
<evidence type="ECO:0000259" key="1">
    <source>
        <dbReference type="Pfam" id="PF03445"/>
    </source>
</evidence>
<protein>
    <recommendedName>
        <fullName evidence="5">Nucleotidyltransferase</fullName>
    </recommendedName>
</protein>
<dbReference type="AlphaFoldDB" id="A0A6V8N5G9"/>
<reference evidence="4" key="1">
    <citation type="submission" date="2020-06" db="EMBL/GenBank/DDBJ databases">
        <title>Draft genomic sequecing of Geomonas sp. Red745.</title>
        <authorList>
            <person name="Itoh H."/>
            <person name="Xu Z.X."/>
            <person name="Ushijima N."/>
            <person name="Masuda Y."/>
            <person name="Shiratori Y."/>
            <person name="Senoo K."/>
        </authorList>
    </citation>
    <scope>NUCLEOTIDE SEQUENCE [LARGE SCALE GENOMIC DNA]</scope>
    <source>
        <strain evidence="4">Red745</strain>
    </source>
</reference>
<dbReference type="InterPro" id="IPR018821">
    <property type="entry name" value="DUF294_put_nucleoTrafse_sb-bd"/>
</dbReference>
<evidence type="ECO:0000313" key="3">
    <source>
        <dbReference type="EMBL" id="GFO67067.1"/>
    </source>
</evidence>
<dbReference type="Pfam" id="PF03445">
    <property type="entry name" value="DUF294"/>
    <property type="match status" value="1"/>
</dbReference>
<dbReference type="Pfam" id="PF10335">
    <property type="entry name" value="DUF294_C"/>
    <property type="match status" value="1"/>
</dbReference>
<accession>A0A6V8N5G9</accession>
<organism evidence="3 4">
    <name type="scientific">Geomonas limicola</name>
    <dbReference type="NCBI Taxonomy" id="2740186"/>
    <lineage>
        <taxon>Bacteria</taxon>
        <taxon>Pseudomonadati</taxon>
        <taxon>Thermodesulfobacteriota</taxon>
        <taxon>Desulfuromonadia</taxon>
        <taxon>Geobacterales</taxon>
        <taxon>Geobacteraceae</taxon>
        <taxon>Geomonas</taxon>
    </lineage>
</organism>